<reference evidence="3" key="1">
    <citation type="journal article" date="2020" name="bioRxiv">
        <title>Comparative genomics of Chlamydomonas.</title>
        <authorList>
            <person name="Craig R.J."/>
            <person name="Hasan A.R."/>
            <person name="Ness R.W."/>
            <person name="Keightley P.D."/>
        </authorList>
    </citation>
    <scope>NUCLEOTIDE SEQUENCE</scope>
    <source>
        <strain evidence="3">SAG 7.73</strain>
    </source>
</reference>
<name>A0A835SMQ8_CHLIN</name>
<feature type="region of interest" description="Disordered" evidence="1">
    <location>
        <begin position="460"/>
        <end position="480"/>
    </location>
</feature>
<dbReference type="Proteomes" id="UP000650467">
    <property type="component" value="Unassembled WGS sequence"/>
</dbReference>
<feature type="signal peptide" evidence="2">
    <location>
        <begin position="1"/>
        <end position="16"/>
    </location>
</feature>
<accession>A0A835SMQ8</accession>
<protein>
    <recommendedName>
        <fullName evidence="5">Nucleotide-diphospho-sugar transferase domain-containing protein</fullName>
    </recommendedName>
</protein>
<proteinExistence type="predicted"/>
<evidence type="ECO:0008006" key="5">
    <source>
        <dbReference type="Google" id="ProtNLM"/>
    </source>
</evidence>
<evidence type="ECO:0000256" key="1">
    <source>
        <dbReference type="SAM" id="MobiDB-lite"/>
    </source>
</evidence>
<dbReference type="OrthoDB" id="536277at2759"/>
<evidence type="ECO:0000313" key="3">
    <source>
        <dbReference type="EMBL" id="KAG2429923.1"/>
    </source>
</evidence>
<dbReference type="AlphaFoldDB" id="A0A835SMQ8"/>
<dbReference type="EMBL" id="JAEHOC010000029">
    <property type="protein sequence ID" value="KAG2429923.1"/>
    <property type="molecule type" value="Genomic_DNA"/>
</dbReference>
<organism evidence="3 4">
    <name type="scientific">Chlamydomonas incerta</name>
    <dbReference type="NCBI Taxonomy" id="51695"/>
    <lineage>
        <taxon>Eukaryota</taxon>
        <taxon>Viridiplantae</taxon>
        <taxon>Chlorophyta</taxon>
        <taxon>core chlorophytes</taxon>
        <taxon>Chlorophyceae</taxon>
        <taxon>CS clade</taxon>
        <taxon>Chlamydomonadales</taxon>
        <taxon>Chlamydomonadaceae</taxon>
        <taxon>Chlamydomonas</taxon>
    </lineage>
</organism>
<keyword evidence="4" id="KW-1185">Reference proteome</keyword>
<feature type="chain" id="PRO_5032999240" description="Nucleotide-diphospho-sugar transferase domain-containing protein" evidence="2">
    <location>
        <begin position="17"/>
        <end position="841"/>
    </location>
</feature>
<evidence type="ECO:0000313" key="4">
    <source>
        <dbReference type="Proteomes" id="UP000650467"/>
    </source>
</evidence>
<keyword evidence="2" id="KW-0732">Signal</keyword>
<evidence type="ECO:0000256" key="2">
    <source>
        <dbReference type="SAM" id="SignalP"/>
    </source>
</evidence>
<gene>
    <name evidence="3" type="ORF">HXX76_010703</name>
</gene>
<sequence length="841" mass="87596">MLLSTLVVLLAISVAGQNSGLECDKSILSSSSSIPLALSDIALVLVSSRSEAAAEWVAGQRFWRKSGVDIIVLASNVTVGNEWPENAAKGGREAWIRAKGGDDAEVAATAAVEAAAFLRASGSTAPKWLFVTQAHSVVNLLALRDALAELDPSEPHAVTDALFCERRGGGAAAQQRRLRNSPPLVNAGGAGAVGACTPCHHGTSLSPAECAKINPGGGVALSWGLLASCHPFADTAAAEGILRTALALGGGGAYFAHAPTAVGAASSGGGFGAIWGGGAAHAAQAAAAAHSIAAGMSTLSRVLWLFGVPVTPAWADEPRVAISAAAAAAAANAGSGAQAGANANSNTRMIVKGGRFKRVNAISGQPDSVGASSSATDVATLAAAVAGGSCSSAGCLNALYRTVVPTAPTAALGAGPAVAATVVTSALSAPAAGSAAGSQLTKLYEALAAAWEKAAVARKTAPASKDAGAKEGKAAARSADAGAKASAASAEAPTLCPQPGALQPGERWEDGVLLVQVDTREPDRIRPNPFALGSNYVMPPYPPWPDFEAGAKYGPVFIGESPKVGFYPTAGMYSYTCDPKQHTYASGTATVNQMVAEGLGMSFHRVMWPAADPSVRYGTWTKNDFFMKLMQYVLYEQCGLAAPAGGAKASRLQAAHLDIVRQILPPGGLRLLIFLDGDVYIRDPQLFHKQLAAFHDDPAAWLAFSEEPNQRNAYISVSPQYVNTGLQVLRPSPELLRYYEAVWDSPYTLNRTDLLMGWPHEQGCHNLVTFQGPKLLEKHVRRWPFMDYNTPGGRVARHAWVIRDQWWPILAEDMVAVSVWHFFQRHSASVFVPMPAWAHNP</sequence>
<comment type="caution">
    <text evidence="3">The sequence shown here is derived from an EMBL/GenBank/DDBJ whole genome shotgun (WGS) entry which is preliminary data.</text>
</comment>